<evidence type="ECO:0000256" key="7">
    <source>
        <dbReference type="ARBA" id="ARBA00022490"/>
    </source>
</evidence>
<dbReference type="WBParaSite" id="PgR009X_g095_t01">
    <property type="protein sequence ID" value="PgR009X_g095_t01"/>
    <property type="gene ID" value="PgR009X_g095"/>
</dbReference>
<proteinExistence type="inferred from homology"/>
<accession>A0A915AIE3</accession>
<dbReference type="Pfam" id="PF03571">
    <property type="entry name" value="Peptidase_M49"/>
    <property type="match status" value="1"/>
</dbReference>
<evidence type="ECO:0000256" key="14">
    <source>
        <dbReference type="PIRNR" id="PIRNR007828"/>
    </source>
</evidence>
<protein>
    <recommendedName>
        <fullName evidence="5 14">Dipeptidyl peptidase 3</fullName>
        <ecNumber evidence="4 14">3.4.14.4</ecNumber>
    </recommendedName>
    <alternativeName>
        <fullName evidence="14">Dipeptidyl aminopeptidase III</fullName>
    </alternativeName>
    <alternativeName>
        <fullName evidence="14">Dipeptidyl peptidase III</fullName>
    </alternativeName>
</protein>
<keyword evidence="12" id="KW-0007">Acetylation</keyword>
<dbReference type="AlphaFoldDB" id="A0A915AIE3"/>
<evidence type="ECO:0000256" key="3">
    <source>
        <dbReference type="ARBA" id="ARBA00010200"/>
    </source>
</evidence>
<dbReference type="EC" id="3.4.14.4" evidence="4 14"/>
<dbReference type="GO" id="GO:0005737">
    <property type="term" value="C:cytoplasm"/>
    <property type="evidence" value="ECO:0007669"/>
    <property type="project" value="UniProtKB-SubCell"/>
</dbReference>
<keyword evidence="8 14" id="KW-0645">Protease</keyword>
<keyword evidence="17" id="KW-1185">Reference proteome</keyword>
<evidence type="ECO:0000313" key="18">
    <source>
        <dbReference type="WBParaSite" id="PgR009X_g095_t01"/>
    </source>
</evidence>
<evidence type="ECO:0000256" key="10">
    <source>
        <dbReference type="ARBA" id="ARBA00022801"/>
    </source>
</evidence>
<dbReference type="GO" id="GO:0008235">
    <property type="term" value="F:metalloexopeptidase activity"/>
    <property type="evidence" value="ECO:0007669"/>
    <property type="project" value="InterPro"/>
</dbReference>
<feature type="binding site" evidence="16">
    <location>
        <position position="553"/>
    </location>
    <ligand>
        <name>Zn(2+)</name>
        <dbReference type="ChEBI" id="CHEBI:29105"/>
        <note>catalytic</note>
    </ligand>
</feature>
<dbReference type="InterPro" id="IPR039461">
    <property type="entry name" value="Peptidase_M49"/>
</dbReference>
<keyword evidence="7 14" id="KW-0963">Cytoplasm</keyword>
<dbReference type="GO" id="GO:0008270">
    <property type="term" value="F:zinc ion binding"/>
    <property type="evidence" value="ECO:0007669"/>
    <property type="project" value="UniProtKB-ARBA"/>
</dbReference>
<dbReference type="FunFam" id="3.30.540.30:FF:000003">
    <property type="entry name" value="Dipeptidyl peptidase 3"/>
    <property type="match status" value="1"/>
</dbReference>
<keyword evidence="9 14" id="KW-0479">Metal-binding</keyword>
<dbReference type="Gene3D" id="3.30.540.30">
    <property type="match status" value="3"/>
</dbReference>
<evidence type="ECO:0000256" key="6">
    <source>
        <dbReference type="ARBA" id="ARBA00022438"/>
    </source>
</evidence>
<evidence type="ECO:0000256" key="1">
    <source>
        <dbReference type="ARBA" id="ARBA00001336"/>
    </source>
</evidence>
<evidence type="ECO:0000256" key="8">
    <source>
        <dbReference type="ARBA" id="ARBA00022670"/>
    </source>
</evidence>
<name>A0A915AIE3_PARUN</name>
<dbReference type="Proteomes" id="UP000887569">
    <property type="component" value="Unplaced"/>
</dbReference>
<evidence type="ECO:0000313" key="17">
    <source>
        <dbReference type="Proteomes" id="UP000887569"/>
    </source>
</evidence>
<keyword evidence="13 14" id="KW-0482">Metalloprotease</keyword>
<feature type="binding site" evidence="16">
    <location>
        <position position="501"/>
    </location>
    <ligand>
        <name>Zn(2+)</name>
        <dbReference type="ChEBI" id="CHEBI:29105"/>
        <note>catalytic</note>
    </ligand>
</feature>
<evidence type="ECO:0000256" key="15">
    <source>
        <dbReference type="PIRSR" id="PIRSR007828-1"/>
    </source>
</evidence>
<keyword evidence="10 14" id="KW-0378">Hydrolase</keyword>
<evidence type="ECO:0000256" key="16">
    <source>
        <dbReference type="PIRSR" id="PIRSR007828-2"/>
    </source>
</evidence>
<keyword evidence="11 14" id="KW-0862">Zinc</keyword>
<evidence type="ECO:0000256" key="5">
    <source>
        <dbReference type="ARBA" id="ARBA00014713"/>
    </source>
</evidence>
<comment type="catalytic activity">
    <reaction evidence="1 14">
        <text>Release of an N-terminal dipeptide from a peptide comprising four or more residues, with broad specificity. Also acts on dipeptidyl 2-naphthylamides.</text>
        <dbReference type="EC" id="3.4.14.4"/>
    </reaction>
</comment>
<organism evidence="17 18">
    <name type="scientific">Parascaris univalens</name>
    <name type="common">Nematode worm</name>
    <dbReference type="NCBI Taxonomy" id="6257"/>
    <lineage>
        <taxon>Eukaryota</taxon>
        <taxon>Metazoa</taxon>
        <taxon>Ecdysozoa</taxon>
        <taxon>Nematoda</taxon>
        <taxon>Chromadorea</taxon>
        <taxon>Rhabditida</taxon>
        <taxon>Spirurina</taxon>
        <taxon>Ascaridomorpha</taxon>
        <taxon>Ascaridoidea</taxon>
        <taxon>Ascarididae</taxon>
        <taxon>Parascaris</taxon>
    </lineage>
</organism>
<evidence type="ECO:0000256" key="11">
    <source>
        <dbReference type="ARBA" id="ARBA00022833"/>
    </source>
</evidence>
<evidence type="ECO:0000256" key="9">
    <source>
        <dbReference type="ARBA" id="ARBA00022723"/>
    </source>
</evidence>
<feature type="binding site" evidence="16">
    <location>
        <position position="496"/>
    </location>
    <ligand>
        <name>Zn(2+)</name>
        <dbReference type="ChEBI" id="CHEBI:29105"/>
        <note>catalytic</note>
    </ligand>
</feature>
<comment type="cofactor">
    <cofactor evidence="14 16">
        <name>Zn(2+)</name>
        <dbReference type="ChEBI" id="CHEBI:29105"/>
    </cofactor>
    <text evidence="14 16">Binds 1 zinc ion per subunit.</text>
</comment>
<feature type="active site" evidence="15">
    <location>
        <position position="497"/>
    </location>
</feature>
<evidence type="ECO:0000256" key="12">
    <source>
        <dbReference type="ARBA" id="ARBA00022990"/>
    </source>
</evidence>
<evidence type="ECO:0000256" key="13">
    <source>
        <dbReference type="ARBA" id="ARBA00023049"/>
    </source>
</evidence>
<dbReference type="GO" id="GO:0006508">
    <property type="term" value="P:proteolysis"/>
    <property type="evidence" value="ECO:0007669"/>
    <property type="project" value="UniProtKB-KW"/>
</dbReference>
<comment type="similarity">
    <text evidence="3 14">Belongs to the peptidase M49 family.</text>
</comment>
<dbReference type="InterPro" id="IPR005317">
    <property type="entry name" value="Dipeptidyl-peptase3"/>
</dbReference>
<dbReference type="PANTHER" id="PTHR23422:SF11">
    <property type="entry name" value="DIPEPTIDYL PEPTIDASE 3"/>
    <property type="match status" value="1"/>
</dbReference>
<dbReference type="GO" id="GO:0004177">
    <property type="term" value="F:aminopeptidase activity"/>
    <property type="evidence" value="ECO:0007669"/>
    <property type="project" value="UniProtKB-KW"/>
</dbReference>
<dbReference type="PIRSF" id="PIRSF007828">
    <property type="entry name" value="Dipeptidyl-peptidase_III"/>
    <property type="match status" value="1"/>
</dbReference>
<comment type="subcellular location">
    <subcellularLocation>
        <location evidence="2">Cytoplasm</location>
    </subcellularLocation>
</comment>
<evidence type="ECO:0000256" key="4">
    <source>
        <dbReference type="ARBA" id="ARBA00012063"/>
    </source>
</evidence>
<dbReference type="PANTHER" id="PTHR23422">
    <property type="entry name" value="DIPEPTIDYL PEPTIDASE III-RELATED"/>
    <property type="match status" value="1"/>
</dbReference>
<reference evidence="18" key="1">
    <citation type="submission" date="2022-11" db="UniProtKB">
        <authorList>
            <consortium name="WormBaseParasite"/>
        </authorList>
    </citation>
    <scope>IDENTIFICATION</scope>
</reference>
<dbReference type="GO" id="GO:0008239">
    <property type="term" value="F:dipeptidyl-peptidase activity"/>
    <property type="evidence" value="ECO:0007669"/>
    <property type="project" value="UniProtKB-UniRule"/>
</dbReference>
<dbReference type="FunFam" id="3.30.540.30:FF:000001">
    <property type="entry name" value="Dipeptidyl peptidase 3"/>
    <property type="match status" value="1"/>
</dbReference>
<evidence type="ECO:0000256" key="2">
    <source>
        <dbReference type="ARBA" id="ARBA00004496"/>
    </source>
</evidence>
<sequence length="768" mass="86696">VVVLHPSMLRALRRVVSLNVSRFGESGSTSLVPIVFKRRSTHYCYSSAAIGKPKEKSIMAAINKSMYMYPNDTPICALDCVDAFNTLTDKEKRYAYFMAKASFDGSLIVFCQVSPESPALFVILYRLFSSESVESLRKKSIDLNWSESEFTALLVYTAGFYADSGNYKGFGDTKIVPAVSPDKFSALLEKSEAAKKYTNFMKLYRSIEEHVFSLKTKDLSLGFPDKAVTGYHSKLVTKADTDLIDRYFKSKHMEGWNTRLVKKIDGNKTSYIVRLASLAKSEQSREEFEGTTIIIERGDYAPILSHTIKSLKEALGYVANENQKNMISKYINHFETGNIVDHMDGSRFWIKDKGPNVECYIGFIENYRDPAGTRAEFEGFVAAVNKEMTKKFHELVRKAEELLVRLPWDKEYEKDKFLRPDFTSLDVIAFGGSGIPAGINIPNYDAIRQNEGFKNVSLGNVIAAMPKQKINFLVKEDEELLLKYRKEAFEMQVGLHELLGHGSGKLLQRNKDGTFNFDKNLKDMLTGKPVSSWYEPGETWSSKFGALSSAYEECRAEAVGYFLCTYPDVLKIFGHEGEMAETIKYVNWMSEVLAGLLVLEFYSPDTKNWGQAHCFARYTLLQVCLEAGDDFVTITEKSGEDGKPDLLFKLDPKKIDSVGKPAVGAFLRKLQAYKSTGDSVGGSKFFNEVGAVKAKNLKWREIVIARRQPRRMFLQSNTVLNEKGDVVLKTYPETFEGIIQSVVDRYSPQIVADLEALWCGDPHFSLTH</sequence>
<keyword evidence="6 14" id="KW-0031">Aminopeptidase</keyword>
<dbReference type="FunFam" id="3.30.540.30:FF:000002">
    <property type="entry name" value="Dipeptidyl peptidase 3"/>
    <property type="match status" value="1"/>
</dbReference>